<accession>A0ABW5XFE2</accession>
<comment type="caution">
    <text evidence="3">The sequence shown here is derived from an EMBL/GenBank/DDBJ whole genome shotgun (WGS) entry which is preliminary data.</text>
</comment>
<dbReference type="SMART" id="SM00530">
    <property type="entry name" value="HTH_XRE"/>
    <property type="match status" value="1"/>
</dbReference>
<dbReference type="InterPro" id="IPR011051">
    <property type="entry name" value="RmlC_Cupin_sf"/>
</dbReference>
<dbReference type="PROSITE" id="PS50943">
    <property type="entry name" value="HTH_CROC1"/>
    <property type="match status" value="1"/>
</dbReference>
<dbReference type="Gene3D" id="1.10.260.40">
    <property type="entry name" value="lambda repressor-like DNA-binding domains"/>
    <property type="match status" value="1"/>
</dbReference>
<evidence type="ECO:0000259" key="2">
    <source>
        <dbReference type="PROSITE" id="PS50943"/>
    </source>
</evidence>
<sequence>MSQILEGIGPRLRELRAARKFTLADLARLTGLSVSLLSRLETGHRQPTLDALIPLAQTYRVPLDRLVGMPPTGDPRIHIQPQRLNSGGIMLPLTPHRSRVQVFKHILGPNEPRLTQHEGQAWLYVLSGGLRLILDAGARVEEQSDASSKPAGATALLSRTGADGEAVTGQLNTSVVERELQIGEIAEFDAMTPHWFGPVGEFVEILHILGPRGETSAKP</sequence>
<reference evidence="4" key="1">
    <citation type="journal article" date="2019" name="Int. J. Syst. Evol. Microbiol.">
        <title>The Global Catalogue of Microorganisms (GCM) 10K type strain sequencing project: providing services to taxonomists for standard genome sequencing and annotation.</title>
        <authorList>
            <consortium name="The Broad Institute Genomics Platform"/>
            <consortium name="The Broad Institute Genome Sequencing Center for Infectious Disease"/>
            <person name="Wu L."/>
            <person name="Ma J."/>
        </authorList>
    </citation>
    <scope>NUCLEOTIDE SEQUENCE [LARGE SCALE GENOMIC DNA]</scope>
    <source>
        <strain evidence="4">KCTC 33576</strain>
    </source>
</reference>
<protein>
    <submittedName>
        <fullName evidence="3">Helix-turn-helix domain-containing protein</fullName>
    </submittedName>
</protein>
<evidence type="ECO:0000313" key="4">
    <source>
        <dbReference type="Proteomes" id="UP001597391"/>
    </source>
</evidence>
<keyword evidence="1" id="KW-0238">DNA-binding</keyword>
<dbReference type="CDD" id="cd00093">
    <property type="entry name" value="HTH_XRE"/>
    <property type="match status" value="1"/>
</dbReference>
<gene>
    <name evidence="3" type="ORF">ACFSYH_07765</name>
</gene>
<organism evidence="3 4">
    <name type="scientific">Populibacterium corticicola</name>
    <dbReference type="NCBI Taxonomy" id="1812826"/>
    <lineage>
        <taxon>Bacteria</taxon>
        <taxon>Bacillati</taxon>
        <taxon>Actinomycetota</taxon>
        <taxon>Actinomycetes</taxon>
        <taxon>Micrococcales</taxon>
        <taxon>Jonesiaceae</taxon>
        <taxon>Populibacterium</taxon>
    </lineage>
</organism>
<dbReference type="PANTHER" id="PTHR46797:SF1">
    <property type="entry name" value="METHYLPHOSPHONATE SYNTHASE"/>
    <property type="match status" value="1"/>
</dbReference>
<dbReference type="PANTHER" id="PTHR46797">
    <property type="entry name" value="HTH-TYPE TRANSCRIPTIONAL REGULATOR"/>
    <property type="match status" value="1"/>
</dbReference>
<dbReference type="EMBL" id="JBHUOP010000003">
    <property type="protein sequence ID" value="MFD2840469.1"/>
    <property type="molecule type" value="Genomic_DNA"/>
</dbReference>
<dbReference type="InterPro" id="IPR001387">
    <property type="entry name" value="Cro/C1-type_HTH"/>
</dbReference>
<proteinExistence type="predicted"/>
<name>A0ABW5XFE2_9MICO</name>
<dbReference type="SUPFAM" id="SSF47413">
    <property type="entry name" value="lambda repressor-like DNA-binding domains"/>
    <property type="match status" value="1"/>
</dbReference>
<evidence type="ECO:0000256" key="1">
    <source>
        <dbReference type="ARBA" id="ARBA00023125"/>
    </source>
</evidence>
<dbReference type="Proteomes" id="UP001597391">
    <property type="component" value="Unassembled WGS sequence"/>
</dbReference>
<feature type="domain" description="HTH cro/C1-type" evidence="2">
    <location>
        <begin position="12"/>
        <end position="66"/>
    </location>
</feature>
<evidence type="ECO:0000313" key="3">
    <source>
        <dbReference type="EMBL" id="MFD2840469.1"/>
    </source>
</evidence>
<dbReference type="InterPro" id="IPR010982">
    <property type="entry name" value="Lambda_DNA-bd_dom_sf"/>
</dbReference>
<dbReference type="Pfam" id="PF01381">
    <property type="entry name" value="HTH_3"/>
    <property type="match status" value="1"/>
</dbReference>
<dbReference type="InterPro" id="IPR050807">
    <property type="entry name" value="TransReg_Diox_bact_type"/>
</dbReference>
<dbReference type="SUPFAM" id="SSF51182">
    <property type="entry name" value="RmlC-like cupins"/>
    <property type="match status" value="1"/>
</dbReference>
<keyword evidence="4" id="KW-1185">Reference proteome</keyword>